<dbReference type="EMBL" id="BAAAFA010000014">
    <property type="protein sequence ID" value="GAA0823440.1"/>
    <property type="molecule type" value="Genomic_DNA"/>
</dbReference>
<keyword evidence="2" id="KW-1185">Reference proteome</keyword>
<evidence type="ECO:0000313" key="1">
    <source>
        <dbReference type="EMBL" id="GAA0823440.1"/>
    </source>
</evidence>
<gene>
    <name evidence="1" type="ORF">GCM10009111_33100</name>
</gene>
<sequence>MENVLINFLDDYVEEPSVLLLSDLNEIEKKRLPQSWINILSNENKKLDTIKKEWSQFKDELSLVYEYICDNLISLDLAFFDENYHLIYGLKSTNDGEILYYQGSNPKNILKHNDFNKMPEQLKKFYNLQNGWFYLASGTMGIMPIEETFHLNEYDWEILENSAFDSSSINLKNNIAIFSNGMGGHISFDERLGELKSMTWWSEEEPTLDIDFWSVLDTWIRLGFDG</sequence>
<protein>
    <recommendedName>
        <fullName evidence="3">SMI1/KNR4 family protein</fullName>
    </recommendedName>
</protein>
<dbReference type="Proteomes" id="UP001500021">
    <property type="component" value="Unassembled WGS sequence"/>
</dbReference>
<dbReference type="RefSeq" id="WP_343818928.1">
    <property type="nucleotide sequence ID" value="NZ_BAAAFA010000014.1"/>
</dbReference>
<organism evidence="1 2">
    <name type="scientific">Colwellia asteriadis</name>
    <dbReference type="NCBI Taxonomy" id="517723"/>
    <lineage>
        <taxon>Bacteria</taxon>
        <taxon>Pseudomonadati</taxon>
        <taxon>Pseudomonadota</taxon>
        <taxon>Gammaproteobacteria</taxon>
        <taxon>Alteromonadales</taxon>
        <taxon>Colwelliaceae</taxon>
        <taxon>Colwellia</taxon>
    </lineage>
</organism>
<evidence type="ECO:0008006" key="3">
    <source>
        <dbReference type="Google" id="ProtNLM"/>
    </source>
</evidence>
<reference evidence="1 2" key="1">
    <citation type="journal article" date="2019" name="Int. J. Syst. Evol. Microbiol.">
        <title>The Global Catalogue of Microorganisms (GCM) 10K type strain sequencing project: providing services to taxonomists for standard genome sequencing and annotation.</title>
        <authorList>
            <consortium name="The Broad Institute Genomics Platform"/>
            <consortium name="The Broad Institute Genome Sequencing Center for Infectious Disease"/>
            <person name="Wu L."/>
            <person name="Ma J."/>
        </authorList>
    </citation>
    <scope>NUCLEOTIDE SEQUENCE [LARGE SCALE GENOMIC DNA]</scope>
    <source>
        <strain evidence="1 2">JCM 15608</strain>
    </source>
</reference>
<comment type="caution">
    <text evidence="1">The sequence shown here is derived from an EMBL/GenBank/DDBJ whole genome shotgun (WGS) entry which is preliminary data.</text>
</comment>
<proteinExistence type="predicted"/>
<name>A0ABN1LBF4_9GAMM</name>
<accession>A0ABN1LBF4</accession>
<evidence type="ECO:0000313" key="2">
    <source>
        <dbReference type="Proteomes" id="UP001500021"/>
    </source>
</evidence>